<protein>
    <recommendedName>
        <fullName evidence="7">SWIM-type domain-containing protein</fullName>
    </recommendedName>
</protein>
<dbReference type="PROSITE" id="PS50966">
    <property type="entry name" value="ZF_SWIM"/>
    <property type="match status" value="1"/>
</dbReference>
<reference evidence="5 6" key="1">
    <citation type="submission" date="2017-07" db="EMBL/GenBank/DDBJ databases">
        <title>Draft sequence of Rhodococcus enclensis 23b-28.</title>
        <authorList>
            <person name="Besaury L."/>
            <person name="Sancelme M."/>
            <person name="Amato P."/>
            <person name="Lallement A."/>
            <person name="Delort A.-M."/>
        </authorList>
    </citation>
    <scope>NUCLEOTIDE SEQUENCE [LARGE SCALE GENOMIC DNA]</scope>
    <source>
        <strain evidence="5 6">23b-28</strain>
    </source>
</reference>
<feature type="region of interest" description="Disordered" evidence="2">
    <location>
        <begin position="507"/>
        <end position="526"/>
    </location>
</feature>
<feature type="region of interest" description="Disordered" evidence="2">
    <location>
        <begin position="77"/>
        <end position="97"/>
    </location>
</feature>
<dbReference type="RefSeq" id="WP_099698404.1">
    <property type="nucleotide sequence ID" value="NZ_NOVD01000031.1"/>
</dbReference>
<accession>A0A2A5J432</accession>
<evidence type="ECO:0000313" key="6">
    <source>
        <dbReference type="Proteomes" id="UP000230886"/>
    </source>
</evidence>
<keyword evidence="1" id="KW-0862">Zinc</keyword>
<feature type="region of interest" description="Disordered" evidence="2">
    <location>
        <begin position="688"/>
        <end position="728"/>
    </location>
</feature>
<name>A0A2A5J432_RHOSG</name>
<dbReference type="PROSITE" id="PS50158">
    <property type="entry name" value="ZF_CCHC"/>
    <property type="match status" value="1"/>
</dbReference>
<feature type="region of interest" description="Disordered" evidence="2">
    <location>
        <begin position="749"/>
        <end position="777"/>
    </location>
</feature>
<feature type="compositionally biased region" description="Basic and acidic residues" evidence="2">
    <location>
        <begin position="809"/>
        <end position="843"/>
    </location>
</feature>
<dbReference type="Proteomes" id="UP000230886">
    <property type="component" value="Unassembled WGS sequence"/>
</dbReference>
<feature type="compositionally biased region" description="Basic and acidic residues" evidence="2">
    <location>
        <begin position="715"/>
        <end position="728"/>
    </location>
</feature>
<dbReference type="InterPro" id="IPR001878">
    <property type="entry name" value="Znf_CCHC"/>
</dbReference>
<gene>
    <name evidence="5" type="ORF">CHR55_26100</name>
</gene>
<evidence type="ECO:0000259" key="4">
    <source>
        <dbReference type="PROSITE" id="PS50966"/>
    </source>
</evidence>
<evidence type="ECO:0000256" key="2">
    <source>
        <dbReference type="SAM" id="MobiDB-lite"/>
    </source>
</evidence>
<dbReference type="AlphaFoldDB" id="A0A2A5J432"/>
<evidence type="ECO:0008006" key="7">
    <source>
        <dbReference type="Google" id="ProtNLM"/>
    </source>
</evidence>
<evidence type="ECO:0000256" key="1">
    <source>
        <dbReference type="PROSITE-ProRule" id="PRU00325"/>
    </source>
</evidence>
<dbReference type="InterPro" id="IPR007527">
    <property type="entry name" value="Znf_SWIM"/>
</dbReference>
<comment type="caution">
    <text evidence="5">The sequence shown here is derived from an EMBL/GenBank/DDBJ whole genome shotgun (WGS) entry which is preliminary data.</text>
</comment>
<sequence>MVCRENKGRSFTIGFTKALQRQMGGSAFHDAEVQSTQHEFTHQLEDMNRQFTQDPEQWRQTQIKVWEAVRQDVADSTAFSDESKYRVSPGRGGQPGYITRIDQELDRLKTGKDEHGKPLGPEQQNTPAQLASVMRMGGILERIGPAKDNFLEMNARHRGISMGEAQREWNTLMNRKGDFSNISLTDDYRNSMKGAGITARDQSDLGISGRARDTMRQMEQRRLAAVHSHETRPAIRPEHKLRSFIDPKSEGAQIRCEQCGQFGHLGAACPNGDIVSKKKSLQQQTEIINRTAEAGRIRKMLSRSDKELQAGMDTHFPGQYEDVAAFRAANEQRLSGVLAGNPEMDDAELRDAQRQISRQEKRLDKELEARGGSASWIKDVSYNPENGLLVVRPHDYTTKSGERRTARPFMRRVSPENVQAMLDSDEAFGQAINDLGMIRGAKLDNYGFENEDDYAESLVQRKCPSCGQFASLNSGHRCPVPGSPSEEYKARELAASSAYRTLLAKTKGNDGGQVAKPMHRRQSFTTESRTIRVRGENNEPVEGTIVTARAADVLSTSNGGHIANPPVRASYPDATVSGTVAVWEDLDGRRVFSPHSAAGGRGLKCSCEDYSKRSWCRHIAATSNVLARRYEAGNAGKSQPGGPTVADNVAADAPIGAQERLSYGKIQKMRASANAEFVEAYKARPSSGASMAAPAALPPRDTNGNPIPEPTQWDRSLEQSKRTGKPVDLDDTKQVTYRVRKLLAGRPPRVSFSVRPDKDGGITVDIPPKHRGTSQESYYRQELATLLGTPALKGRRGFYIAPTPSARHSALERAAGDPERIRPSEWVTRIDPERAEANRERQTATRGQNNQGADPAIAGQSAAAR</sequence>
<feature type="region of interest" description="Disordered" evidence="2">
    <location>
        <begin position="809"/>
        <end position="865"/>
    </location>
</feature>
<evidence type="ECO:0000313" key="5">
    <source>
        <dbReference type="EMBL" id="PCK24364.1"/>
    </source>
</evidence>
<keyword evidence="1" id="KW-0479">Metal-binding</keyword>
<organism evidence="5 6">
    <name type="scientific">Rhodococcus qingshengii</name>
    <dbReference type="NCBI Taxonomy" id="334542"/>
    <lineage>
        <taxon>Bacteria</taxon>
        <taxon>Bacillati</taxon>
        <taxon>Actinomycetota</taxon>
        <taxon>Actinomycetes</taxon>
        <taxon>Mycobacteriales</taxon>
        <taxon>Nocardiaceae</taxon>
        <taxon>Rhodococcus</taxon>
        <taxon>Rhodococcus erythropolis group</taxon>
    </lineage>
</organism>
<dbReference type="EMBL" id="NOVD01000031">
    <property type="protein sequence ID" value="PCK24364.1"/>
    <property type="molecule type" value="Genomic_DNA"/>
</dbReference>
<feature type="compositionally biased region" description="Low complexity" evidence="2">
    <location>
        <begin position="688"/>
        <end position="699"/>
    </location>
</feature>
<feature type="domain" description="CCHC-type" evidence="3">
    <location>
        <begin position="255"/>
        <end position="271"/>
    </location>
</feature>
<proteinExistence type="predicted"/>
<dbReference type="GO" id="GO:0008270">
    <property type="term" value="F:zinc ion binding"/>
    <property type="evidence" value="ECO:0007669"/>
    <property type="project" value="UniProtKB-KW"/>
</dbReference>
<keyword evidence="1" id="KW-0863">Zinc-finger</keyword>
<evidence type="ECO:0000259" key="3">
    <source>
        <dbReference type="PROSITE" id="PS50158"/>
    </source>
</evidence>
<feature type="domain" description="SWIM-type" evidence="4">
    <location>
        <begin position="580"/>
        <end position="627"/>
    </location>
</feature>
<dbReference type="GO" id="GO:0003676">
    <property type="term" value="F:nucleic acid binding"/>
    <property type="evidence" value="ECO:0007669"/>
    <property type="project" value="InterPro"/>
</dbReference>